<keyword evidence="1" id="KW-0472">Membrane</keyword>
<dbReference type="AlphaFoldDB" id="A0AA36DJN9"/>
<protein>
    <submittedName>
        <fullName evidence="2">Uncharacterized protein</fullName>
    </submittedName>
</protein>
<accession>A0AA36DJN9</accession>
<organism evidence="2 3">
    <name type="scientific">Cylicocyclus nassatus</name>
    <name type="common">Nematode worm</name>
    <dbReference type="NCBI Taxonomy" id="53992"/>
    <lineage>
        <taxon>Eukaryota</taxon>
        <taxon>Metazoa</taxon>
        <taxon>Ecdysozoa</taxon>
        <taxon>Nematoda</taxon>
        <taxon>Chromadorea</taxon>
        <taxon>Rhabditida</taxon>
        <taxon>Rhabditina</taxon>
        <taxon>Rhabditomorpha</taxon>
        <taxon>Strongyloidea</taxon>
        <taxon>Strongylidae</taxon>
        <taxon>Cylicocyclus</taxon>
    </lineage>
</organism>
<dbReference type="Proteomes" id="UP001176961">
    <property type="component" value="Unassembled WGS sequence"/>
</dbReference>
<evidence type="ECO:0000313" key="3">
    <source>
        <dbReference type="Proteomes" id="UP001176961"/>
    </source>
</evidence>
<reference evidence="2" key="1">
    <citation type="submission" date="2023-07" db="EMBL/GenBank/DDBJ databases">
        <authorList>
            <consortium name="CYATHOMIX"/>
        </authorList>
    </citation>
    <scope>NUCLEOTIDE SEQUENCE</scope>
    <source>
        <strain evidence="2">N/A</strain>
    </source>
</reference>
<keyword evidence="1" id="KW-1133">Transmembrane helix</keyword>
<comment type="caution">
    <text evidence="2">The sequence shown here is derived from an EMBL/GenBank/DDBJ whole genome shotgun (WGS) entry which is preliminary data.</text>
</comment>
<gene>
    <name evidence="2" type="ORF">CYNAS_LOCUS333</name>
</gene>
<evidence type="ECO:0000256" key="1">
    <source>
        <dbReference type="SAM" id="Phobius"/>
    </source>
</evidence>
<evidence type="ECO:0000313" key="2">
    <source>
        <dbReference type="EMBL" id="CAJ0588350.1"/>
    </source>
</evidence>
<sequence>MSLKIGVDELHGANRIQSAATSSLSLSVSVSSETIVSSTDFLIVGNVPEFFSLFSKILFPQTVMIEWQATEILAGCLFTALFLALVLIATQCLASCFDNWRSHRRKSDPERLPEDYIDEIRRLLDRHKRIMNEYDFPEGSRDDAETLKADSVQPITESEIGSPVKMRSRTNSLKLQQLKAKLEEYRICADDLPKPSQEKCEAKRRSWGGLNNPAVIPVELPNSLDAGVQTTSTLDRKRMTHKIETTV</sequence>
<proteinExistence type="predicted"/>
<keyword evidence="3" id="KW-1185">Reference proteome</keyword>
<name>A0AA36DJN9_CYLNA</name>
<dbReference type="EMBL" id="CATQJL010000001">
    <property type="protein sequence ID" value="CAJ0588350.1"/>
    <property type="molecule type" value="Genomic_DNA"/>
</dbReference>
<feature type="transmembrane region" description="Helical" evidence="1">
    <location>
        <begin position="72"/>
        <end position="97"/>
    </location>
</feature>
<keyword evidence="1" id="KW-0812">Transmembrane</keyword>